<keyword evidence="4" id="KW-0418">Kinase</keyword>
<keyword evidence="5" id="KW-1185">Reference proteome</keyword>
<keyword evidence="2" id="KW-1133">Transmembrane helix</keyword>
<dbReference type="SUPFAM" id="SSF56112">
    <property type="entry name" value="Protein kinase-like (PK-like)"/>
    <property type="match status" value="1"/>
</dbReference>
<keyword evidence="2" id="KW-0472">Membrane</keyword>
<dbReference type="PROSITE" id="PS50011">
    <property type="entry name" value="PROTEIN_KINASE_DOM"/>
    <property type="match status" value="1"/>
</dbReference>
<feature type="transmembrane region" description="Helical" evidence="2">
    <location>
        <begin position="417"/>
        <end position="435"/>
    </location>
</feature>
<dbReference type="RefSeq" id="WP_145060340.1">
    <property type="nucleotide sequence ID" value="NZ_CP036263.1"/>
</dbReference>
<organism evidence="4 5">
    <name type="scientific">Adhaeretor mobilis</name>
    <dbReference type="NCBI Taxonomy" id="1930276"/>
    <lineage>
        <taxon>Bacteria</taxon>
        <taxon>Pseudomonadati</taxon>
        <taxon>Planctomycetota</taxon>
        <taxon>Planctomycetia</taxon>
        <taxon>Pirellulales</taxon>
        <taxon>Lacipirellulaceae</taxon>
        <taxon>Adhaeretor</taxon>
    </lineage>
</organism>
<proteinExistence type="predicted"/>
<reference evidence="4 5" key="1">
    <citation type="submission" date="2019-02" db="EMBL/GenBank/DDBJ databases">
        <title>Deep-cultivation of Planctomycetes and their phenomic and genomic characterization uncovers novel biology.</title>
        <authorList>
            <person name="Wiegand S."/>
            <person name="Jogler M."/>
            <person name="Boedeker C."/>
            <person name="Pinto D."/>
            <person name="Vollmers J."/>
            <person name="Rivas-Marin E."/>
            <person name="Kohn T."/>
            <person name="Peeters S.H."/>
            <person name="Heuer A."/>
            <person name="Rast P."/>
            <person name="Oberbeckmann S."/>
            <person name="Bunk B."/>
            <person name="Jeske O."/>
            <person name="Meyerdierks A."/>
            <person name="Storesund J.E."/>
            <person name="Kallscheuer N."/>
            <person name="Luecker S."/>
            <person name="Lage O.M."/>
            <person name="Pohl T."/>
            <person name="Merkel B.J."/>
            <person name="Hornburger P."/>
            <person name="Mueller R.-W."/>
            <person name="Bruemmer F."/>
            <person name="Labrenz M."/>
            <person name="Spormann A.M."/>
            <person name="Op den Camp H."/>
            <person name="Overmann J."/>
            <person name="Amann R."/>
            <person name="Jetten M.S.M."/>
            <person name="Mascher T."/>
            <person name="Medema M.H."/>
            <person name="Devos D.P."/>
            <person name="Kaster A.-K."/>
            <person name="Ovreas L."/>
            <person name="Rohde M."/>
            <person name="Galperin M.Y."/>
            <person name="Jogler C."/>
        </authorList>
    </citation>
    <scope>NUCLEOTIDE SEQUENCE [LARGE SCALE GENOMIC DNA]</scope>
    <source>
        <strain evidence="4 5">HG15A2</strain>
    </source>
</reference>
<name>A0A517MW14_9BACT</name>
<dbReference type="GO" id="GO:0005524">
    <property type="term" value="F:ATP binding"/>
    <property type="evidence" value="ECO:0007669"/>
    <property type="project" value="InterPro"/>
</dbReference>
<evidence type="ECO:0000256" key="2">
    <source>
        <dbReference type="SAM" id="Phobius"/>
    </source>
</evidence>
<dbReference type="InterPro" id="IPR011009">
    <property type="entry name" value="Kinase-like_dom_sf"/>
</dbReference>
<keyword evidence="1" id="KW-0175">Coiled coil</keyword>
<keyword evidence="4" id="KW-0808">Transferase</keyword>
<feature type="coiled-coil region" evidence="1">
    <location>
        <begin position="619"/>
        <end position="646"/>
    </location>
</feature>
<protein>
    <submittedName>
        <fullName evidence="4">Protein kinase domain protein</fullName>
    </submittedName>
</protein>
<evidence type="ECO:0000259" key="3">
    <source>
        <dbReference type="PROSITE" id="PS50011"/>
    </source>
</evidence>
<gene>
    <name evidence="4" type="ORF">HG15A2_23480</name>
</gene>
<keyword evidence="2" id="KW-0812">Transmembrane</keyword>
<dbReference type="EMBL" id="CP036263">
    <property type="protein sequence ID" value="QDS99058.1"/>
    <property type="molecule type" value="Genomic_DNA"/>
</dbReference>
<dbReference type="InterPro" id="IPR000719">
    <property type="entry name" value="Prot_kinase_dom"/>
</dbReference>
<dbReference type="Proteomes" id="UP000319852">
    <property type="component" value="Chromosome"/>
</dbReference>
<evidence type="ECO:0000313" key="4">
    <source>
        <dbReference type="EMBL" id="QDS99058.1"/>
    </source>
</evidence>
<sequence>MASQIVDQYGAPVALGSELGRGGEGAVYEICGKSDQVAKIYLKPADHEKTQKISLMLNLGGDSIKEFAAWPIASLHRHPGGPTAGIVMPKVSQPTEIHELYSPAHRKVTFPKADWRFLVRTALNCAAAFQSLHTNRIVVGDVNQGNVLVSEQATVNLIDCDSFQISGNAKTYLCKVGVAHYTPPELDSYKDMRTENHDNFGLAVLIFHLLFMGRHPYSGRYSGAGDMPLERAIKEQRFAYGRNAQQLQMAPPPQCLSLGELTPVLGNLFERAFADPRAGKPRPTATHWCNALLELEAKMRKCSRDPGHFHCEGSPCPWCRIVQQGGPNFFISVSLKTAAARSANINLHRIFFEINSVKPPASSLKRALRKPTQSLAPRPFEAGPDSNKIPRMLVAGITCGGAVLTLMGIFYSVVAYFSVPITLVFSLWWLILWLARPLKKEIRQRKATLKNCREGLHKAKQNLSFVLQHHIELFENKINKLEEAKSRYESLGARRDRDFAQLQASARERQLEDYLERCFISSYKISGIGPTRVVTLESYGIETAADVSYKRVESVPGFGPKLARTLVNWRANQESRFTFNASQGAPASAVQNLDMKYLQEKSQIQTMLAGGPISLRAITNGANAELGRLDENLAELELALAQAKLDATLDEG</sequence>
<dbReference type="AlphaFoldDB" id="A0A517MW14"/>
<accession>A0A517MW14</accession>
<evidence type="ECO:0000256" key="1">
    <source>
        <dbReference type="SAM" id="Coils"/>
    </source>
</evidence>
<dbReference type="InterPro" id="IPR051681">
    <property type="entry name" value="Ser/Thr_Kinases-Pseudokinases"/>
</dbReference>
<dbReference type="GO" id="GO:0004674">
    <property type="term" value="F:protein serine/threonine kinase activity"/>
    <property type="evidence" value="ECO:0007669"/>
    <property type="project" value="TreeGrafter"/>
</dbReference>
<dbReference type="PANTHER" id="PTHR44329">
    <property type="entry name" value="SERINE/THREONINE-PROTEIN KINASE TNNI3K-RELATED"/>
    <property type="match status" value="1"/>
</dbReference>
<feature type="transmembrane region" description="Helical" evidence="2">
    <location>
        <begin position="392"/>
        <end position="411"/>
    </location>
</feature>
<dbReference type="Pfam" id="PF00069">
    <property type="entry name" value="Pkinase"/>
    <property type="match status" value="1"/>
</dbReference>
<evidence type="ECO:0000313" key="5">
    <source>
        <dbReference type="Proteomes" id="UP000319852"/>
    </source>
</evidence>
<feature type="domain" description="Protein kinase" evidence="3">
    <location>
        <begin position="13"/>
        <end position="293"/>
    </location>
</feature>
<dbReference type="OrthoDB" id="9805504at2"/>
<dbReference type="KEGG" id="amob:HG15A2_23480"/>
<dbReference type="Gene3D" id="1.10.510.10">
    <property type="entry name" value="Transferase(Phosphotransferase) domain 1"/>
    <property type="match status" value="1"/>
</dbReference>